<keyword evidence="2 5" id="KW-0812">Transmembrane</keyword>
<evidence type="ECO:0000256" key="5">
    <source>
        <dbReference type="SAM" id="Phobius"/>
    </source>
</evidence>
<proteinExistence type="predicted"/>
<evidence type="ECO:0000313" key="8">
    <source>
        <dbReference type="Proteomes" id="UP000515123"/>
    </source>
</evidence>
<evidence type="ECO:0000313" key="9">
    <source>
        <dbReference type="RefSeq" id="XP_020083561.1"/>
    </source>
</evidence>
<dbReference type="GO" id="GO:0045492">
    <property type="term" value="P:xylan biosynthetic process"/>
    <property type="evidence" value="ECO:0007669"/>
    <property type="project" value="InterPro"/>
</dbReference>
<dbReference type="RefSeq" id="XP_020083561.1">
    <property type="nucleotide sequence ID" value="XM_020227972.1"/>
</dbReference>
<dbReference type="OrthoDB" id="1896682at2759"/>
<evidence type="ECO:0000313" key="7">
    <source>
        <dbReference type="Proteomes" id="UP000092600"/>
    </source>
</evidence>
<accession>A0A199W6X9</accession>
<organism evidence="6 7">
    <name type="scientific">Ananas comosus</name>
    <name type="common">Pineapple</name>
    <name type="synonym">Ananas ananas</name>
    <dbReference type="NCBI Taxonomy" id="4615"/>
    <lineage>
        <taxon>Eukaryota</taxon>
        <taxon>Viridiplantae</taxon>
        <taxon>Streptophyta</taxon>
        <taxon>Embryophyta</taxon>
        <taxon>Tracheophyta</taxon>
        <taxon>Spermatophyta</taxon>
        <taxon>Magnoliopsida</taxon>
        <taxon>Liliopsida</taxon>
        <taxon>Poales</taxon>
        <taxon>Bromeliaceae</taxon>
        <taxon>Bromelioideae</taxon>
        <taxon>Ananas</taxon>
    </lineage>
</organism>
<feature type="transmembrane region" description="Helical" evidence="5">
    <location>
        <begin position="38"/>
        <end position="57"/>
    </location>
</feature>
<evidence type="ECO:0000256" key="2">
    <source>
        <dbReference type="ARBA" id="ARBA00022692"/>
    </source>
</evidence>
<dbReference type="EMBL" id="LSRQ01000154">
    <property type="protein sequence ID" value="OAY84953.1"/>
    <property type="molecule type" value="Genomic_DNA"/>
</dbReference>
<evidence type="ECO:0000256" key="3">
    <source>
        <dbReference type="ARBA" id="ARBA00022989"/>
    </source>
</evidence>
<evidence type="ECO:0000256" key="4">
    <source>
        <dbReference type="ARBA" id="ARBA00023136"/>
    </source>
</evidence>
<evidence type="ECO:0000256" key="1">
    <source>
        <dbReference type="ARBA" id="ARBA00004194"/>
    </source>
</evidence>
<dbReference type="Pfam" id="PF21729">
    <property type="entry name" value="IRX15_IRX15L_GXM"/>
    <property type="match status" value="1"/>
</dbReference>
<dbReference type="AlphaFoldDB" id="A0A199W6X9"/>
<keyword evidence="8" id="KW-1185">Reference proteome</keyword>
<name>A0A199W6X9_ANACO</name>
<comment type="subcellular location">
    <subcellularLocation>
        <location evidence="1">Golgi apparatus membrane</location>
        <topology evidence="1">Single-pass membrane protein</topology>
    </subcellularLocation>
</comment>
<dbReference type="Proteomes" id="UP000515123">
    <property type="component" value="Linkage group 2"/>
</dbReference>
<dbReference type="NCBIfam" id="TIGR01627">
    <property type="entry name" value="A_thal_3515"/>
    <property type="match status" value="1"/>
</dbReference>
<evidence type="ECO:0000313" key="6">
    <source>
        <dbReference type="EMBL" id="OAY84953.1"/>
    </source>
</evidence>
<dbReference type="InterPro" id="IPR006514">
    <property type="entry name" value="IRX15/GXM/AGM"/>
</dbReference>
<protein>
    <submittedName>
        <fullName evidence="6 9">Protein IRREGULAR XYLEM 15</fullName>
    </submittedName>
</protein>
<gene>
    <name evidence="9" type="primary">LOC109706944</name>
    <name evidence="6" type="ORF">ACMD2_25626</name>
</gene>
<reference evidence="6 7" key="1">
    <citation type="journal article" date="2016" name="DNA Res.">
        <title>The draft genome of MD-2 pineapple using hybrid error correction of long reads.</title>
        <authorList>
            <person name="Redwan R.M."/>
            <person name="Saidin A."/>
            <person name="Kumar S.V."/>
        </authorList>
    </citation>
    <scope>NUCLEOTIDE SEQUENCE [LARGE SCALE GENOMIC DNA]</scope>
    <source>
        <strain evidence="7">cv. MD2</strain>
        <tissue evidence="6">Leaf</tissue>
    </source>
</reference>
<dbReference type="STRING" id="4615.A0A199W6X9"/>
<dbReference type="GeneID" id="109706944"/>
<keyword evidence="3 5" id="KW-1133">Transmembrane helix</keyword>
<keyword evidence="4 5" id="KW-0472">Membrane</keyword>
<sequence>MKGPNNAKLIVLHPSLHKGCGGGGGGGGGSFLVSIHRLWVIAFVSFSALASLLLTLLSRHPAHRLPPHPAMPMPMPGGSSSCQPALSPVVFDALLHYAASASASANSSGGRMAEADLRAAAGVVWRRAPCNLLVFGLGAETPLWRALNAGGRTVFLDENEYYVAHMESLLPGLEAYDVAFASYARARDLGRLLSVARAARAAECRPVQDLLFSDCPLALNDLPNHLYDVAWDVILVDGPRGNDPAAPGRMAPIFSAAVMARSRKGKDADVLVHDYDREVERACSQEFLCEQNRAAATSTPTLAHFVIRAAAATAAAGTGAFCTNSTAPSF</sequence>
<dbReference type="Gramene" id="Aco027087.1.mrna1">
    <property type="protein sequence ID" value="Aco027087.1.mrna1.cds1"/>
    <property type="gene ID" value="Aco027087.1.path1"/>
</dbReference>
<dbReference type="PANTHER" id="PTHR31444">
    <property type="entry name" value="OS11G0490100 PROTEIN"/>
    <property type="match status" value="1"/>
</dbReference>
<dbReference type="GO" id="GO:0000139">
    <property type="term" value="C:Golgi membrane"/>
    <property type="evidence" value="ECO:0007669"/>
    <property type="project" value="UniProtKB-SubCell"/>
</dbReference>
<dbReference type="Proteomes" id="UP000092600">
    <property type="component" value="Unassembled WGS sequence"/>
</dbReference>
<reference evidence="9" key="2">
    <citation type="submission" date="2025-04" db="UniProtKB">
        <authorList>
            <consortium name="RefSeq"/>
        </authorList>
    </citation>
    <scope>IDENTIFICATION</scope>
    <source>
        <tissue evidence="9">Leaf</tissue>
    </source>
</reference>